<dbReference type="Proteomes" id="UP000241614">
    <property type="component" value="Unassembled WGS sequence"/>
</dbReference>
<gene>
    <name evidence="1" type="ORF">DA103_24630</name>
</gene>
<protein>
    <submittedName>
        <fullName evidence="1">Phosphoribulokinase</fullName>
    </submittedName>
</protein>
<name>A0A2T4XT64_ENTCL</name>
<dbReference type="OrthoDB" id="9783370at2"/>
<dbReference type="EMBL" id="PZPP01000034">
    <property type="protein sequence ID" value="PTM33123.1"/>
    <property type="molecule type" value="Genomic_DNA"/>
</dbReference>
<dbReference type="GO" id="GO:0016301">
    <property type="term" value="F:kinase activity"/>
    <property type="evidence" value="ECO:0007669"/>
    <property type="project" value="UniProtKB-KW"/>
</dbReference>
<sequence>MKRSGFTGRIVAHFEEKPSEIRALFNNQSDPARTAEQRERILAAGLPI</sequence>
<keyword evidence="1" id="KW-0418">Kinase</keyword>
<accession>A0A2T4XT64</accession>
<comment type="caution">
    <text evidence="1">The sequence shown here is derived from an EMBL/GenBank/DDBJ whole genome shotgun (WGS) entry which is preliminary data.</text>
</comment>
<keyword evidence="1" id="KW-0808">Transferase</keyword>
<dbReference type="AlphaFoldDB" id="A0A2T4XT64"/>
<proteinExistence type="predicted"/>
<evidence type="ECO:0000313" key="2">
    <source>
        <dbReference type="Proteomes" id="UP000241614"/>
    </source>
</evidence>
<reference evidence="1 2" key="1">
    <citation type="submission" date="2018-04" db="EMBL/GenBank/DDBJ databases">
        <title>Genome sequencing reveals highly heavy metal resistance and biotechnology application of the novel Enterobacter cloacae amazonensis isolated from wastewater river in Manaus - Amazonas.</title>
        <authorList>
            <person name="Astolfi M.C.T."/>
            <person name="Carvalho E.B.D.S."/>
            <person name="Lacerda L.B."/>
            <person name="Pinto M.V."/>
            <person name="Nogueira V.B."/>
            <person name="Barros A.M."/>
            <person name="Astolfi-Filho S."/>
        </authorList>
    </citation>
    <scope>NUCLEOTIDE SEQUENCE [LARGE SCALE GENOMIC DNA]</scope>
    <source>
        <strain evidence="2">amazonensis</strain>
    </source>
</reference>
<evidence type="ECO:0000313" key="1">
    <source>
        <dbReference type="EMBL" id="PTM33123.1"/>
    </source>
</evidence>
<organism evidence="1 2">
    <name type="scientific">Enterobacter cloacae</name>
    <dbReference type="NCBI Taxonomy" id="550"/>
    <lineage>
        <taxon>Bacteria</taxon>
        <taxon>Pseudomonadati</taxon>
        <taxon>Pseudomonadota</taxon>
        <taxon>Gammaproteobacteria</taxon>
        <taxon>Enterobacterales</taxon>
        <taxon>Enterobacteriaceae</taxon>
        <taxon>Enterobacter</taxon>
        <taxon>Enterobacter cloacae complex</taxon>
    </lineage>
</organism>